<reference evidence="1 2" key="1">
    <citation type="submission" date="2019-03" db="EMBL/GenBank/DDBJ databases">
        <title>Genomic Encyclopedia of Type Strains, Phase IV (KMG-IV): sequencing the most valuable type-strain genomes for metagenomic binning, comparative biology and taxonomic classification.</title>
        <authorList>
            <person name="Goeker M."/>
        </authorList>
    </citation>
    <scope>NUCLEOTIDE SEQUENCE [LARGE SCALE GENOMIC DNA]</scope>
    <source>
        <strain evidence="1 2">DSM 100059</strain>
    </source>
</reference>
<protein>
    <submittedName>
        <fullName evidence="1">Uncharacterized protein</fullName>
    </submittedName>
</protein>
<name>A0A4R8DI04_9BACT</name>
<dbReference type="AlphaFoldDB" id="A0A4R8DI04"/>
<dbReference type="OrthoDB" id="2044786at2"/>
<gene>
    <name evidence="1" type="ORF">EDB95_4413</name>
</gene>
<evidence type="ECO:0000313" key="2">
    <source>
        <dbReference type="Proteomes" id="UP000294498"/>
    </source>
</evidence>
<proteinExistence type="predicted"/>
<dbReference type="EMBL" id="SODV01000002">
    <property type="protein sequence ID" value="TDW96580.1"/>
    <property type="molecule type" value="Genomic_DNA"/>
</dbReference>
<accession>A0A4R8DI04</accession>
<dbReference type="Proteomes" id="UP000294498">
    <property type="component" value="Unassembled WGS sequence"/>
</dbReference>
<dbReference type="RefSeq" id="WP_133997257.1">
    <property type="nucleotide sequence ID" value="NZ_SODV01000002.1"/>
</dbReference>
<comment type="caution">
    <text evidence="1">The sequence shown here is derived from an EMBL/GenBank/DDBJ whole genome shotgun (WGS) entry which is preliminary data.</text>
</comment>
<evidence type="ECO:0000313" key="1">
    <source>
        <dbReference type="EMBL" id="TDW96580.1"/>
    </source>
</evidence>
<sequence length="462" mass="53898">MQTLQKFIDLKHLLPPDSWLVKRDQHNPGELDDESIAFIEGDVEADSLDLDDQPGVIALFVTGHCKIKNIYCEETDGSTGLIVKKNLVVDNMIVGGQEVYVCGDLTVTGLFWGDYNHGNLQVEGLMTFHVFISTDYSFDVKRFETKNRVQVAHFLWDEGEDEYDRERLNTIFQPDCLIGENELEDWASSWKDWIASWNLMDRIKKGLPVLLEHIEPVREEAIPFVFGSKTFNPANLQRLRESPVFQHTEMLEYWRGDIFKRVLANRDTTLSEQVYLQKEGKSILIRYENGRLAVLCRESEQAAWYYYDPRRSEHATFAEMTQPLWEALLEEWSEIEYWYAQFQETVTPASLQKMLDIPVVKTRYSDYYNDDGEVLYINNGQVEFRQADSGRTPRATIIKYKGDGHDFYHYDLGETGVLLRDQAGDGYSSKTWQVGWGEVEKYRNAVRYYRALRSNMERLPKE</sequence>
<organism evidence="1 2">
    <name type="scientific">Dinghuibacter silviterrae</name>
    <dbReference type="NCBI Taxonomy" id="1539049"/>
    <lineage>
        <taxon>Bacteria</taxon>
        <taxon>Pseudomonadati</taxon>
        <taxon>Bacteroidota</taxon>
        <taxon>Chitinophagia</taxon>
        <taxon>Chitinophagales</taxon>
        <taxon>Chitinophagaceae</taxon>
        <taxon>Dinghuibacter</taxon>
    </lineage>
</organism>
<keyword evidence="2" id="KW-1185">Reference proteome</keyword>